<keyword evidence="12" id="KW-1185">Reference proteome</keyword>
<gene>
    <name evidence="11" type="ORF">PVAND_001241</name>
</gene>
<dbReference type="OrthoDB" id="10012881at2759"/>
<evidence type="ECO:0000256" key="3">
    <source>
        <dbReference type="ARBA" id="ARBA00022801"/>
    </source>
</evidence>
<protein>
    <recommendedName>
        <fullName evidence="10">Peptidase S1 domain-containing protein</fullName>
    </recommendedName>
</protein>
<evidence type="ECO:0000256" key="7">
    <source>
        <dbReference type="ARBA" id="ARBA00024195"/>
    </source>
</evidence>
<keyword evidence="3" id="KW-0378">Hydrolase</keyword>
<keyword evidence="4" id="KW-0720">Serine protease</keyword>
<name>A0A9J6BMW9_POLVA</name>
<feature type="region of interest" description="Disordered" evidence="8">
    <location>
        <begin position="49"/>
        <end position="68"/>
    </location>
</feature>
<feature type="chain" id="PRO_5039945150" description="Peptidase S1 domain-containing protein" evidence="9">
    <location>
        <begin position="23"/>
        <end position="343"/>
    </location>
</feature>
<keyword evidence="5" id="KW-0735">Signal-anchor</keyword>
<keyword evidence="2" id="KW-0645">Protease</keyword>
<dbReference type="InterPro" id="IPR001254">
    <property type="entry name" value="Trypsin_dom"/>
</dbReference>
<evidence type="ECO:0000256" key="9">
    <source>
        <dbReference type="SAM" id="SignalP"/>
    </source>
</evidence>
<dbReference type="AlphaFoldDB" id="A0A9J6BMW9"/>
<dbReference type="CDD" id="cd00190">
    <property type="entry name" value="Tryp_SPc"/>
    <property type="match status" value="1"/>
</dbReference>
<dbReference type="PANTHER" id="PTHR24252">
    <property type="entry name" value="ACROSIN-RELATED"/>
    <property type="match status" value="1"/>
</dbReference>
<dbReference type="Gene3D" id="2.40.10.10">
    <property type="entry name" value="Trypsin-like serine proteases"/>
    <property type="match status" value="1"/>
</dbReference>
<feature type="domain" description="Peptidase S1" evidence="10">
    <location>
        <begin position="113"/>
        <end position="334"/>
    </location>
</feature>
<dbReference type="Pfam" id="PF00089">
    <property type="entry name" value="Trypsin"/>
    <property type="match status" value="1"/>
</dbReference>
<dbReference type="GO" id="GO:0004252">
    <property type="term" value="F:serine-type endopeptidase activity"/>
    <property type="evidence" value="ECO:0007669"/>
    <property type="project" value="InterPro"/>
</dbReference>
<evidence type="ECO:0000256" key="5">
    <source>
        <dbReference type="ARBA" id="ARBA00022968"/>
    </source>
</evidence>
<keyword evidence="9" id="KW-0732">Signal</keyword>
<evidence type="ECO:0000256" key="2">
    <source>
        <dbReference type="ARBA" id="ARBA00022670"/>
    </source>
</evidence>
<accession>A0A9J6BMW9</accession>
<dbReference type="SUPFAM" id="SSF50494">
    <property type="entry name" value="Trypsin-like serine proteases"/>
    <property type="match status" value="1"/>
</dbReference>
<feature type="compositionally biased region" description="Polar residues" evidence="8">
    <location>
        <begin position="56"/>
        <end position="67"/>
    </location>
</feature>
<dbReference type="Proteomes" id="UP001107558">
    <property type="component" value="Chromosome 3"/>
</dbReference>
<evidence type="ECO:0000256" key="6">
    <source>
        <dbReference type="ARBA" id="ARBA00023157"/>
    </source>
</evidence>
<dbReference type="PROSITE" id="PS50240">
    <property type="entry name" value="TRYPSIN_DOM"/>
    <property type="match status" value="1"/>
</dbReference>
<dbReference type="InterPro" id="IPR043504">
    <property type="entry name" value="Peptidase_S1_PA_chymotrypsin"/>
</dbReference>
<evidence type="ECO:0000256" key="8">
    <source>
        <dbReference type="SAM" id="MobiDB-lite"/>
    </source>
</evidence>
<evidence type="ECO:0000313" key="12">
    <source>
        <dbReference type="Proteomes" id="UP001107558"/>
    </source>
</evidence>
<evidence type="ECO:0000259" key="10">
    <source>
        <dbReference type="PROSITE" id="PS50240"/>
    </source>
</evidence>
<proteinExistence type="inferred from homology"/>
<comment type="subcellular location">
    <subcellularLocation>
        <location evidence="1">Membrane</location>
        <topology evidence="1">Single-pass type II membrane protein</topology>
    </subcellularLocation>
</comment>
<dbReference type="GO" id="GO:0016020">
    <property type="term" value="C:membrane"/>
    <property type="evidence" value="ECO:0007669"/>
    <property type="project" value="UniProtKB-SubCell"/>
</dbReference>
<dbReference type="PANTHER" id="PTHR24252:SF7">
    <property type="entry name" value="HYALIN"/>
    <property type="match status" value="1"/>
</dbReference>
<sequence length="343" mass="38414">MFNNKKKFYLLLFALLIGIIDCYDDEEMLKQQYPEEYEQYLQSLRDQNIVDDDSTSPDQKQPQQNAGPGSAFLQWLQLILGITTTTTAAPPAQELTDCEECTVCGRGGNGTKIVGGTETGITQYPWMGMLLYNNRFYCGCSLINDRYTAAHCVSGFNQQRITVRLLEHDRSDDSETETITRNVEKIIKHPRYSQTTFDNDIALVKLAKPVKFEGVLNHVCMPVAGEWYTGREGIVTGWGTLKEGGDVSNTLQHVQVPIISNAACRKTAYAPYRITDNMMCAGYKDGGGPLVVLDDDKHRLVGVVSWGEGCAKKNYPGVYARVNRYGTWIKQNTKDSCKCEPKP</sequence>
<comment type="caution">
    <text evidence="11">The sequence shown here is derived from an EMBL/GenBank/DDBJ whole genome shotgun (WGS) entry which is preliminary data.</text>
</comment>
<feature type="signal peptide" evidence="9">
    <location>
        <begin position="1"/>
        <end position="22"/>
    </location>
</feature>
<dbReference type="SMART" id="SM00020">
    <property type="entry name" value="Tryp_SPc"/>
    <property type="match status" value="1"/>
</dbReference>
<reference evidence="11" key="1">
    <citation type="submission" date="2021-03" db="EMBL/GenBank/DDBJ databases">
        <title>Chromosome level genome of the anhydrobiotic midge Polypedilum vanderplanki.</title>
        <authorList>
            <person name="Yoshida Y."/>
            <person name="Kikawada T."/>
            <person name="Gusev O."/>
        </authorList>
    </citation>
    <scope>NUCLEOTIDE SEQUENCE</scope>
    <source>
        <strain evidence="11">NIAS01</strain>
        <tissue evidence="11">Whole body or cell culture</tissue>
    </source>
</reference>
<evidence type="ECO:0000256" key="1">
    <source>
        <dbReference type="ARBA" id="ARBA00004606"/>
    </source>
</evidence>
<keyword evidence="5" id="KW-0812">Transmembrane</keyword>
<dbReference type="FunFam" id="2.40.10.10:FF:000006">
    <property type="entry name" value="Serine proteinase stubble"/>
    <property type="match status" value="1"/>
</dbReference>
<dbReference type="InterPro" id="IPR009003">
    <property type="entry name" value="Peptidase_S1_PA"/>
</dbReference>
<organism evidence="11 12">
    <name type="scientific">Polypedilum vanderplanki</name>
    <name type="common">Sleeping chironomid midge</name>
    <dbReference type="NCBI Taxonomy" id="319348"/>
    <lineage>
        <taxon>Eukaryota</taxon>
        <taxon>Metazoa</taxon>
        <taxon>Ecdysozoa</taxon>
        <taxon>Arthropoda</taxon>
        <taxon>Hexapoda</taxon>
        <taxon>Insecta</taxon>
        <taxon>Pterygota</taxon>
        <taxon>Neoptera</taxon>
        <taxon>Endopterygota</taxon>
        <taxon>Diptera</taxon>
        <taxon>Nematocera</taxon>
        <taxon>Chironomoidea</taxon>
        <taxon>Chironomidae</taxon>
        <taxon>Chironominae</taxon>
        <taxon>Polypedilum</taxon>
        <taxon>Polypedilum</taxon>
    </lineage>
</organism>
<dbReference type="GO" id="GO:0006508">
    <property type="term" value="P:proteolysis"/>
    <property type="evidence" value="ECO:0007669"/>
    <property type="project" value="UniProtKB-KW"/>
</dbReference>
<evidence type="ECO:0000256" key="4">
    <source>
        <dbReference type="ARBA" id="ARBA00022825"/>
    </source>
</evidence>
<evidence type="ECO:0000313" key="11">
    <source>
        <dbReference type="EMBL" id="KAG5671023.1"/>
    </source>
</evidence>
<dbReference type="EMBL" id="JADBJN010000003">
    <property type="protein sequence ID" value="KAG5671023.1"/>
    <property type="molecule type" value="Genomic_DNA"/>
</dbReference>
<keyword evidence="6" id="KW-1015">Disulfide bond</keyword>
<comment type="similarity">
    <text evidence="7">Belongs to the peptidase S1 family. CLIP subfamily.</text>
</comment>